<accession>A0A2K5ZP78</accession>
<proteinExistence type="inferred from homology"/>
<dbReference type="Proteomes" id="UP000233140">
    <property type="component" value="Unassembled WGS sequence"/>
</dbReference>
<feature type="transmembrane region" description="Helical" evidence="8">
    <location>
        <begin position="288"/>
        <end position="306"/>
    </location>
</feature>
<dbReference type="STRING" id="9568.ENSMLEP00000029609"/>
<evidence type="ECO:0000256" key="8">
    <source>
        <dbReference type="SAM" id="Phobius"/>
    </source>
</evidence>
<comment type="subcellular location">
    <subcellularLocation>
        <location evidence="1">Membrane</location>
        <topology evidence="1">Multi-pass membrane protein</topology>
    </subcellularLocation>
</comment>
<feature type="transmembrane region" description="Helical" evidence="8">
    <location>
        <begin position="312"/>
        <end position="333"/>
    </location>
</feature>
<dbReference type="SUPFAM" id="SSF103473">
    <property type="entry name" value="MFS general substrate transporter"/>
    <property type="match status" value="1"/>
</dbReference>
<dbReference type="InterPro" id="IPR011701">
    <property type="entry name" value="MFS"/>
</dbReference>
<dbReference type="InterPro" id="IPR020846">
    <property type="entry name" value="MFS_dom"/>
</dbReference>
<feature type="transmembrane region" description="Helical" evidence="8">
    <location>
        <begin position="119"/>
        <end position="137"/>
    </location>
</feature>
<gene>
    <name evidence="10" type="primary">MFSD10</name>
</gene>
<sequence>MGRGGGGGCTPRPPIHQQPPERRVVTVVFLGLLLDLLAFTLLLPLLPGLLESHDRAHDPLYGSWQGGVNWFATAIGMPVEKRYNSVLFGGLIGSAFSVLQFLCAPLTGATSDCLGRRPVMLLCLMGVATSYAVWATSRSFAAFLASRLIGGISKGNVSLSTAIVADLGSPLARSQGMAVIGVAFSLGFTVGPMLGASLPLEMAPWFALLFAASDLLFIFCFLPETLPLEKRVGLRSGTHRPRGWGLGSVALLQQGKMFFLIGLTMAAIQGAYARRIRPGGEVAAVKRALLLLVPAFLLIGWSHSLPMLGLGLLLYSFAAAVVVPCLSSVVAGYGKTLPSAKCWGRLGAGHLLSPPQCQPPRSLGDAAISPQCTGWLGPRPASPRGPGSFCSPSSSCRS</sequence>
<keyword evidence="4 8" id="KW-0812">Transmembrane</keyword>
<evidence type="ECO:0000256" key="4">
    <source>
        <dbReference type="ARBA" id="ARBA00022692"/>
    </source>
</evidence>
<dbReference type="GeneTree" id="ENSGT00940000164295"/>
<keyword evidence="11" id="KW-1185">Reference proteome</keyword>
<dbReference type="Gene3D" id="1.20.1250.20">
    <property type="entry name" value="MFS general substrate transporter like domains"/>
    <property type="match status" value="1"/>
</dbReference>
<dbReference type="GO" id="GO:0031526">
    <property type="term" value="C:brush border membrane"/>
    <property type="evidence" value="ECO:0007669"/>
    <property type="project" value="Ensembl"/>
</dbReference>
<name>A0A2K5ZP78_MANLE</name>
<reference evidence="10" key="2">
    <citation type="submission" date="2025-09" db="UniProtKB">
        <authorList>
            <consortium name="Ensembl"/>
        </authorList>
    </citation>
    <scope>IDENTIFICATION</scope>
</reference>
<feature type="transmembrane region" description="Helical" evidence="8">
    <location>
        <begin position="205"/>
        <end position="224"/>
    </location>
</feature>
<keyword evidence="3" id="KW-0813">Transport</keyword>
<keyword evidence="6 8" id="KW-0472">Membrane</keyword>
<dbReference type="PROSITE" id="PS50850">
    <property type="entry name" value="MFS"/>
    <property type="match status" value="1"/>
</dbReference>
<evidence type="ECO:0000259" key="9">
    <source>
        <dbReference type="PROSITE" id="PS50850"/>
    </source>
</evidence>
<dbReference type="GO" id="GO:0008514">
    <property type="term" value="F:organic anion transmembrane transporter activity"/>
    <property type="evidence" value="ECO:0007669"/>
    <property type="project" value="Ensembl"/>
</dbReference>
<dbReference type="InterPro" id="IPR036259">
    <property type="entry name" value="MFS_trans_sf"/>
</dbReference>
<dbReference type="GO" id="GO:0030659">
    <property type="term" value="C:cytoplasmic vesicle membrane"/>
    <property type="evidence" value="ECO:0007669"/>
    <property type="project" value="Ensembl"/>
</dbReference>
<reference evidence="10" key="1">
    <citation type="submission" date="2025-08" db="UniProtKB">
        <authorList>
            <consortium name="Ensembl"/>
        </authorList>
    </citation>
    <scope>IDENTIFICATION</scope>
</reference>
<protein>
    <submittedName>
        <fullName evidence="10">Major facilitator superfamily domain containing 10</fullName>
    </submittedName>
</protein>
<evidence type="ECO:0000256" key="6">
    <source>
        <dbReference type="ARBA" id="ARBA00023136"/>
    </source>
</evidence>
<feature type="transmembrane region" description="Helical" evidence="8">
    <location>
        <begin position="24"/>
        <end position="46"/>
    </location>
</feature>
<evidence type="ECO:0000256" key="5">
    <source>
        <dbReference type="ARBA" id="ARBA00022989"/>
    </source>
</evidence>
<feature type="domain" description="Major facilitator superfamily (MFS) profile" evidence="9">
    <location>
        <begin position="24"/>
        <end position="398"/>
    </location>
</feature>
<dbReference type="Pfam" id="PF07690">
    <property type="entry name" value="MFS_1"/>
    <property type="match status" value="1"/>
</dbReference>
<dbReference type="PANTHER" id="PTHR23504:SF31">
    <property type="entry name" value="MAJOR FACILITATOR SUPERFAMILY DOMAIN-CONTAINING PROTEIN 10"/>
    <property type="match status" value="1"/>
</dbReference>
<evidence type="ECO:0000256" key="1">
    <source>
        <dbReference type="ARBA" id="ARBA00004141"/>
    </source>
</evidence>
<dbReference type="PANTHER" id="PTHR23504">
    <property type="entry name" value="MAJOR FACILITATOR SUPERFAMILY DOMAIN-CONTAINING PROTEIN 10"/>
    <property type="match status" value="1"/>
</dbReference>
<keyword evidence="5 8" id="KW-1133">Transmembrane helix</keyword>
<dbReference type="GO" id="GO:0043252">
    <property type="term" value="P:sodium-independent organic anion transport"/>
    <property type="evidence" value="ECO:0007669"/>
    <property type="project" value="Ensembl"/>
</dbReference>
<evidence type="ECO:0000256" key="2">
    <source>
        <dbReference type="ARBA" id="ARBA00008335"/>
    </source>
</evidence>
<dbReference type="Ensembl" id="ENSMLET00000053167.1">
    <property type="protein sequence ID" value="ENSMLEP00000029609.1"/>
    <property type="gene ID" value="ENSMLEG00000038994.1"/>
</dbReference>
<dbReference type="GO" id="GO:0005637">
    <property type="term" value="C:nuclear inner membrane"/>
    <property type="evidence" value="ECO:0007669"/>
    <property type="project" value="Ensembl"/>
</dbReference>
<evidence type="ECO:0000313" key="10">
    <source>
        <dbReference type="Ensembl" id="ENSMLEP00000029609.1"/>
    </source>
</evidence>
<organism evidence="10 11">
    <name type="scientific">Mandrillus leucophaeus</name>
    <name type="common">Drill</name>
    <name type="synonym">Papio leucophaeus</name>
    <dbReference type="NCBI Taxonomy" id="9568"/>
    <lineage>
        <taxon>Eukaryota</taxon>
        <taxon>Metazoa</taxon>
        <taxon>Chordata</taxon>
        <taxon>Craniata</taxon>
        <taxon>Vertebrata</taxon>
        <taxon>Euteleostomi</taxon>
        <taxon>Mammalia</taxon>
        <taxon>Eutheria</taxon>
        <taxon>Euarchontoglires</taxon>
        <taxon>Primates</taxon>
        <taxon>Haplorrhini</taxon>
        <taxon>Catarrhini</taxon>
        <taxon>Cercopithecidae</taxon>
        <taxon>Cercopithecinae</taxon>
        <taxon>Mandrillus</taxon>
    </lineage>
</organism>
<feature type="transmembrane region" description="Helical" evidence="8">
    <location>
        <begin position="244"/>
        <end position="268"/>
    </location>
</feature>
<feature type="transmembrane region" description="Helical" evidence="8">
    <location>
        <begin position="86"/>
        <end position="107"/>
    </location>
</feature>
<feature type="transmembrane region" description="Helical" evidence="8">
    <location>
        <begin position="177"/>
        <end position="198"/>
    </location>
</feature>
<evidence type="ECO:0000256" key="7">
    <source>
        <dbReference type="SAM" id="MobiDB-lite"/>
    </source>
</evidence>
<feature type="region of interest" description="Disordered" evidence="7">
    <location>
        <begin position="377"/>
        <end position="398"/>
    </location>
</feature>
<comment type="similarity">
    <text evidence="2">Belongs to the major facilitator superfamily.</text>
</comment>
<evidence type="ECO:0000256" key="3">
    <source>
        <dbReference type="ARBA" id="ARBA00022448"/>
    </source>
</evidence>
<dbReference type="AlphaFoldDB" id="A0A2K5ZP78"/>
<evidence type="ECO:0000313" key="11">
    <source>
        <dbReference type="Proteomes" id="UP000233140"/>
    </source>
</evidence>